<name>A0A485KV73_9STRA</name>
<feature type="compositionally biased region" description="Polar residues" evidence="1">
    <location>
        <begin position="163"/>
        <end position="175"/>
    </location>
</feature>
<protein>
    <submittedName>
        <fullName evidence="4">Aste57867_12073 protein</fullName>
    </submittedName>
</protein>
<dbReference type="PROSITE" id="PS50206">
    <property type="entry name" value="RHODANESE_3"/>
    <property type="match status" value="1"/>
</dbReference>
<feature type="compositionally biased region" description="Low complexity" evidence="1">
    <location>
        <begin position="1077"/>
        <end position="1086"/>
    </location>
</feature>
<feature type="compositionally biased region" description="Low complexity" evidence="1">
    <location>
        <begin position="108"/>
        <end position="148"/>
    </location>
</feature>
<dbReference type="AlphaFoldDB" id="A0A485KV73"/>
<feature type="region of interest" description="Disordered" evidence="1">
    <location>
        <begin position="626"/>
        <end position="653"/>
    </location>
</feature>
<feature type="region of interest" description="Disordered" evidence="1">
    <location>
        <begin position="102"/>
        <end position="196"/>
    </location>
</feature>
<dbReference type="Proteomes" id="UP000332933">
    <property type="component" value="Unassembled WGS sequence"/>
</dbReference>
<sequence>MSSFDDIFGDTSDLMAATTPSTSGTSVPSSSISLEGLGLDDLDLGDLKPSTSSTPAVTSDPSDFLDWLDQKPTTTSTATPTPAVPVVEVSNSASAAIADPFSLDDDLPIAPAAPSASPGNPFAGAIPPSVPVSTPAPVTPVPATVLSADPNVFSAPPPMPVATTKQPTPSHSNPKSASATTSQTNATPPHSVTHSSISAAPLTAVPTPPHSATHTSISSATAFSATAPPSPPHSNKTPPHSNKVSTPPQTTNGTSSSHKQVTPPHTNNPFAESGSQSAEAVVHSPTPPVITMTTECATAEAIKANGTTTNPSVAAGRVFDVRLDTLRSSYRQANKIPPSERLHAWNVLLEAKPQDPVSLSASAAPATDEMKKDAEAICSVLFGDATFCNVLKQEGVPVDAARLSMSEHVEQLLRALCATHKLVYYPKLGSLYTPLLALSSGDPLRPDIFGVMDAITTRLVPSLIAHVPSQAVAEARRPLMKLLLLYHDPTVALHLDHTLPQWNDGTLGILPDSWMSSLFEGTDHTNTMPLPALSNIWDCCVVNASSTYPSIIGVFIVLHAILQSKKRLLSLTNATTLRTVMMQLLVETLGQSPQLLQHVHDLIEKTPFSFCTKICDAGIEVKPLDTTKSTSRTNSTTNNSVTSPRTASKDQMDAANNGAAGMSKLSASFSSMNSKFFSGASKLTASIMTTGKSTASSSASSGSDADRLSSRSESFHLETAAVYFSMTISACEVIPSVFRGFKSACTEKIRYFIVDCRPEEYLRHGRIPTSFAFNSESLMDPSAFDAVMATLQPLKSSVHICILGHGYARHASHMIKDLNMPKSLVADMLAKDAAQINDAVMFLAKRGFPYVSVVEGGYASTHRFLTKSRLFSLSDLTDHDPKECDLCSQDAALKHKGGRSASHHSDEEDEYIQRTEGGVCLGRFGPDGRKRTSTAPRSSVTSPTTSYFSSMTSALKDSTKTMAAVSSKTLKAVPGSNMMSDAFKDSTSWMMKKAEAIHLNEVSSTMSSTVTSGMRSVVDVAANPATSLKKAANSFASTMGNAEPPMMPPMRSSSTTGPAAPVAAASSASMKSASASTAATKRAAPSKAKEAVFSIDDDDEEESDSFMGGGEPSADESETQSAAPVIIAHTVKKGGIADLKKGMQIRMPELLPLVSSPLFSCYKKKTRGTDTLMLPRHVVIAEGHIVVLKTDKVQEDVRYVRSCHHLSHIGRMTCMKKNALMVTLYLTYDDKNKQNSYEVQQRDAFIKVVRSSMEVLAAEQKADDEA</sequence>
<evidence type="ECO:0000256" key="1">
    <source>
        <dbReference type="SAM" id="MobiDB-lite"/>
    </source>
</evidence>
<dbReference type="InterPro" id="IPR039755">
    <property type="entry name" value="TBC1D23"/>
</dbReference>
<dbReference type="EMBL" id="VJMH01005337">
    <property type="protein sequence ID" value="KAF0697245.1"/>
    <property type="molecule type" value="Genomic_DNA"/>
</dbReference>
<feature type="region of interest" description="Disordered" evidence="1">
    <location>
        <begin position="222"/>
        <end position="284"/>
    </location>
</feature>
<dbReference type="GO" id="GO:0005802">
    <property type="term" value="C:trans-Golgi network"/>
    <property type="evidence" value="ECO:0007669"/>
    <property type="project" value="TreeGrafter"/>
</dbReference>
<feature type="compositionally biased region" description="Low complexity" evidence="1">
    <location>
        <begin position="626"/>
        <end position="646"/>
    </location>
</feature>
<feature type="compositionally biased region" description="Low complexity" evidence="1">
    <location>
        <begin position="1049"/>
        <end position="1063"/>
    </location>
</feature>
<feature type="compositionally biased region" description="Low complexity" evidence="1">
    <location>
        <begin position="222"/>
        <end position="242"/>
    </location>
</feature>
<feature type="region of interest" description="Disordered" evidence="1">
    <location>
        <begin position="1"/>
        <end position="83"/>
    </location>
</feature>
<feature type="region of interest" description="Disordered" evidence="1">
    <location>
        <begin position="1039"/>
        <end position="1063"/>
    </location>
</feature>
<dbReference type="GO" id="GO:0099041">
    <property type="term" value="P:vesicle tethering to Golgi"/>
    <property type="evidence" value="ECO:0007669"/>
    <property type="project" value="TreeGrafter"/>
</dbReference>
<feature type="compositionally biased region" description="Low complexity" evidence="1">
    <location>
        <begin position="18"/>
        <end position="37"/>
    </location>
</feature>
<feature type="region of interest" description="Disordered" evidence="1">
    <location>
        <begin position="918"/>
        <end position="946"/>
    </location>
</feature>
<dbReference type="InterPro" id="IPR036873">
    <property type="entry name" value="Rhodanese-like_dom_sf"/>
</dbReference>
<dbReference type="GO" id="GO:0042147">
    <property type="term" value="P:retrograde transport, endosome to Golgi"/>
    <property type="evidence" value="ECO:0007669"/>
    <property type="project" value="InterPro"/>
</dbReference>
<evidence type="ECO:0000259" key="2">
    <source>
        <dbReference type="PROSITE" id="PS50206"/>
    </source>
</evidence>
<dbReference type="InterPro" id="IPR001763">
    <property type="entry name" value="Rhodanese-like_dom"/>
</dbReference>
<feature type="compositionally biased region" description="Acidic residues" evidence="1">
    <location>
        <begin position="1095"/>
        <end position="1104"/>
    </location>
</feature>
<accession>A0A485KV73</accession>
<evidence type="ECO:0000313" key="5">
    <source>
        <dbReference type="Proteomes" id="UP000332933"/>
    </source>
</evidence>
<dbReference type="SUPFAM" id="SSF52821">
    <property type="entry name" value="Rhodanese/Cell cycle control phosphatase"/>
    <property type="match status" value="1"/>
</dbReference>
<keyword evidence="5" id="KW-1185">Reference proteome</keyword>
<feature type="domain" description="Rhodanese" evidence="2">
    <location>
        <begin position="747"/>
        <end position="866"/>
    </location>
</feature>
<dbReference type="GO" id="GO:0005829">
    <property type="term" value="C:cytosol"/>
    <property type="evidence" value="ECO:0007669"/>
    <property type="project" value="GOC"/>
</dbReference>
<dbReference type="EMBL" id="CAADRA010005358">
    <property type="protein sequence ID" value="VFT88928.1"/>
    <property type="molecule type" value="Genomic_DNA"/>
</dbReference>
<feature type="compositionally biased region" description="Low complexity" evidence="1">
    <location>
        <begin position="176"/>
        <end position="187"/>
    </location>
</feature>
<reference evidence="4 5" key="1">
    <citation type="submission" date="2019-03" db="EMBL/GenBank/DDBJ databases">
        <authorList>
            <person name="Gaulin E."/>
            <person name="Dumas B."/>
        </authorList>
    </citation>
    <scope>NUCLEOTIDE SEQUENCE [LARGE SCALE GENOMIC DNA]</scope>
    <source>
        <strain evidence="4">CBS 568.67</strain>
    </source>
</reference>
<feature type="compositionally biased region" description="Polar residues" evidence="1">
    <location>
        <begin position="243"/>
        <end position="278"/>
    </location>
</feature>
<proteinExistence type="predicted"/>
<reference evidence="3" key="2">
    <citation type="submission" date="2019-06" db="EMBL/GenBank/DDBJ databases">
        <title>Genomics analysis of Aphanomyces spp. identifies a new class of oomycete effector associated with host adaptation.</title>
        <authorList>
            <person name="Gaulin E."/>
        </authorList>
    </citation>
    <scope>NUCLEOTIDE SEQUENCE</scope>
    <source>
        <strain evidence="3">CBS 578.67</strain>
    </source>
</reference>
<dbReference type="PANTHER" id="PTHR13297">
    <property type="entry name" value="TBC1 DOMAIN FAMILY MEMBER 23-RELATED"/>
    <property type="match status" value="1"/>
</dbReference>
<evidence type="ECO:0000313" key="3">
    <source>
        <dbReference type="EMBL" id="KAF0697245.1"/>
    </source>
</evidence>
<organism evidence="4 5">
    <name type="scientific">Aphanomyces stellatus</name>
    <dbReference type="NCBI Taxonomy" id="120398"/>
    <lineage>
        <taxon>Eukaryota</taxon>
        <taxon>Sar</taxon>
        <taxon>Stramenopiles</taxon>
        <taxon>Oomycota</taxon>
        <taxon>Saprolegniomycetes</taxon>
        <taxon>Saprolegniales</taxon>
        <taxon>Verrucalvaceae</taxon>
        <taxon>Aphanomyces</taxon>
    </lineage>
</organism>
<dbReference type="PANTHER" id="PTHR13297:SF5">
    <property type="entry name" value="TBC1 DOMAIN FAMILY MEMBER 23"/>
    <property type="match status" value="1"/>
</dbReference>
<evidence type="ECO:0000313" key="4">
    <source>
        <dbReference type="EMBL" id="VFT88928.1"/>
    </source>
</evidence>
<gene>
    <name evidence="4" type="primary">Aste57867_12073</name>
    <name evidence="3" type="ORF">As57867_012028</name>
    <name evidence="4" type="ORF">ASTE57867_12073</name>
</gene>
<feature type="region of interest" description="Disordered" evidence="1">
    <location>
        <begin position="1077"/>
        <end position="1120"/>
    </location>
</feature>
<feature type="compositionally biased region" description="Polar residues" evidence="1">
    <location>
        <begin position="49"/>
        <end position="61"/>
    </location>
</feature>
<feature type="compositionally biased region" description="Polar residues" evidence="1">
    <location>
        <begin position="933"/>
        <end position="946"/>
    </location>
</feature>
<dbReference type="OrthoDB" id="73307at2759"/>
<feature type="compositionally biased region" description="Low complexity" evidence="1">
    <location>
        <begin position="72"/>
        <end position="83"/>
    </location>
</feature>